<evidence type="ECO:0000313" key="1">
    <source>
        <dbReference type="EMBL" id="GKT28461.1"/>
    </source>
</evidence>
<dbReference type="Proteomes" id="UP001057375">
    <property type="component" value="Unassembled WGS sequence"/>
</dbReference>
<reference evidence="1" key="1">
    <citation type="submission" date="2022-03" db="EMBL/GenBank/DDBJ databases">
        <title>Draft genome sequence of Aduncisulcus paluster, a free-living microaerophilic Fornicata.</title>
        <authorList>
            <person name="Yuyama I."/>
            <person name="Kume K."/>
            <person name="Tamura T."/>
            <person name="Inagaki Y."/>
            <person name="Hashimoto T."/>
        </authorList>
    </citation>
    <scope>NUCLEOTIDE SEQUENCE</scope>
    <source>
        <strain evidence="1">NY0171</strain>
    </source>
</reference>
<evidence type="ECO:0000313" key="2">
    <source>
        <dbReference type="Proteomes" id="UP001057375"/>
    </source>
</evidence>
<sequence length="18" mass="2003">MVLAEHSEEIGNICQRSS</sequence>
<keyword evidence="2" id="KW-1185">Reference proteome</keyword>
<name>A0ABQ5K7B6_9EUKA</name>
<feature type="non-terminal residue" evidence="1">
    <location>
        <position position="18"/>
    </location>
</feature>
<gene>
    <name evidence="1" type="ORF">ADUPG1_014014</name>
</gene>
<accession>A0ABQ5K7B6</accession>
<dbReference type="EMBL" id="BQXS01013107">
    <property type="protein sequence ID" value="GKT28461.1"/>
    <property type="molecule type" value="Genomic_DNA"/>
</dbReference>
<proteinExistence type="predicted"/>
<comment type="caution">
    <text evidence="1">The sequence shown here is derived from an EMBL/GenBank/DDBJ whole genome shotgun (WGS) entry which is preliminary data.</text>
</comment>
<protein>
    <submittedName>
        <fullName evidence="1">Uncharacterized protein</fullName>
    </submittedName>
</protein>
<organism evidence="1 2">
    <name type="scientific">Aduncisulcus paluster</name>
    <dbReference type="NCBI Taxonomy" id="2918883"/>
    <lineage>
        <taxon>Eukaryota</taxon>
        <taxon>Metamonada</taxon>
        <taxon>Carpediemonas-like organisms</taxon>
        <taxon>Aduncisulcus</taxon>
    </lineage>
</organism>